<proteinExistence type="predicted"/>
<gene>
    <name evidence="1" type="ORF">SDC9_203786</name>
</gene>
<comment type="caution">
    <text evidence="1">The sequence shown here is derived from an EMBL/GenBank/DDBJ whole genome shotgun (WGS) entry which is preliminary data.</text>
</comment>
<protein>
    <submittedName>
        <fullName evidence="1">Uncharacterized protein</fullName>
    </submittedName>
</protein>
<dbReference type="EMBL" id="VSSQ01126078">
    <property type="protein sequence ID" value="MPN56100.1"/>
    <property type="molecule type" value="Genomic_DNA"/>
</dbReference>
<sequence>MEKMKVVDDVSLTNKPPLIEDFRDDFRKEWKKLA</sequence>
<evidence type="ECO:0000313" key="1">
    <source>
        <dbReference type="EMBL" id="MPN56100.1"/>
    </source>
</evidence>
<reference evidence="1" key="1">
    <citation type="submission" date="2019-08" db="EMBL/GenBank/DDBJ databases">
        <authorList>
            <person name="Kucharzyk K."/>
            <person name="Murdoch R.W."/>
            <person name="Higgins S."/>
            <person name="Loffler F."/>
        </authorList>
    </citation>
    <scope>NUCLEOTIDE SEQUENCE</scope>
</reference>
<organism evidence="1">
    <name type="scientific">bioreactor metagenome</name>
    <dbReference type="NCBI Taxonomy" id="1076179"/>
    <lineage>
        <taxon>unclassified sequences</taxon>
        <taxon>metagenomes</taxon>
        <taxon>ecological metagenomes</taxon>
    </lineage>
</organism>
<dbReference type="AlphaFoldDB" id="A0A645IYX5"/>
<accession>A0A645IYX5</accession>
<name>A0A645IYX5_9ZZZZ</name>